<dbReference type="STRING" id="1348624.GCA_001591545_04028"/>
<keyword evidence="2" id="KW-0808">Transferase</keyword>
<dbReference type="GO" id="GO:0016757">
    <property type="term" value="F:glycosyltransferase activity"/>
    <property type="evidence" value="ECO:0007669"/>
    <property type="project" value="UniProtKB-KW"/>
</dbReference>
<dbReference type="AlphaFoldDB" id="A0A2X4WP34"/>
<dbReference type="Pfam" id="PF00535">
    <property type="entry name" value="Glycos_transf_2"/>
    <property type="match status" value="1"/>
</dbReference>
<gene>
    <name evidence="2" type="ORF">NCTC4824_03245</name>
</gene>
<dbReference type="PANTHER" id="PTHR43179">
    <property type="entry name" value="RHAMNOSYLTRANSFERASE WBBL"/>
    <property type="match status" value="1"/>
</dbReference>
<sequence length="274" mass="31755">MDNNDQFDHTPLTSIIILTRNNLRFTRDCIFSIYQNTPENYELIIVDNGSTDGTLHFLKSLGKAIIIENEQNRGFSGGCNQGLSIANGENIVLLNNDTIVTNGWLARLLWQLNKDDSIGIVGPRSNFVIPEQLISPVSYKTMPQMHLFANERALEYEKQGEEVDFLSGLCMIFKRTLIDTIGGFDERFYPGYYEDADFCIRTKIIEKKLIVANDVFIHHYGSSSFKRNKKVHKEIIDESKKSFFDKWNIKDNEHLRDLVILERPFNRQRHYIPL</sequence>
<proteinExistence type="predicted"/>
<dbReference type="Proteomes" id="UP000249134">
    <property type="component" value="Chromosome 1"/>
</dbReference>
<feature type="domain" description="Glycosyltransferase 2-like" evidence="1">
    <location>
        <begin position="14"/>
        <end position="181"/>
    </location>
</feature>
<dbReference type="CDD" id="cd04186">
    <property type="entry name" value="GT_2_like_c"/>
    <property type="match status" value="1"/>
</dbReference>
<evidence type="ECO:0000259" key="1">
    <source>
        <dbReference type="Pfam" id="PF00535"/>
    </source>
</evidence>
<dbReference type="InterPro" id="IPR029044">
    <property type="entry name" value="Nucleotide-diphossugar_trans"/>
</dbReference>
<dbReference type="SUPFAM" id="SSF53448">
    <property type="entry name" value="Nucleotide-diphospho-sugar transferases"/>
    <property type="match status" value="1"/>
</dbReference>
<reference evidence="2 3" key="1">
    <citation type="submission" date="2018-06" db="EMBL/GenBank/DDBJ databases">
        <authorList>
            <consortium name="Pathogen Informatics"/>
            <person name="Doyle S."/>
        </authorList>
    </citation>
    <scope>NUCLEOTIDE SEQUENCE [LARGE SCALE GENOMIC DNA]</scope>
    <source>
        <strain evidence="2 3">NCTC4824</strain>
    </source>
</reference>
<dbReference type="EMBL" id="LS483476">
    <property type="protein sequence ID" value="SQI61478.1"/>
    <property type="molecule type" value="Genomic_DNA"/>
</dbReference>
<protein>
    <submittedName>
        <fullName evidence="2">Glycosyltransferase</fullName>
        <ecNumber evidence="2">2.4.1.-</ecNumber>
    </submittedName>
</protein>
<dbReference type="RefSeq" id="WP_066146634.1">
    <property type="nucleotide sequence ID" value="NZ_CBCSGM010000011.1"/>
</dbReference>
<keyword evidence="2" id="KW-0328">Glycosyltransferase</keyword>
<dbReference type="InterPro" id="IPR001173">
    <property type="entry name" value="Glyco_trans_2-like"/>
</dbReference>
<name>A0A2X4WP34_LEDLE</name>
<organism evidence="2 3">
    <name type="scientific">Lederbergia lenta</name>
    <name type="common">Bacillus lentus</name>
    <dbReference type="NCBI Taxonomy" id="1467"/>
    <lineage>
        <taxon>Bacteria</taxon>
        <taxon>Bacillati</taxon>
        <taxon>Bacillota</taxon>
        <taxon>Bacilli</taxon>
        <taxon>Bacillales</taxon>
        <taxon>Bacillaceae</taxon>
        <taxon>Lederbergia</taxon>
    </lineage>
</organism>
<keyword evidence="3" id="KW-1185">Reference proteome</keyword>
<dbReference type="PANTHER" id="PTHR43179:SF7">
    <property type="entry name" value="RHAMNOSYLTRANSFERASE WBBL"/>
    <property type="match status" value="1"/>
</dbReference>
<dbReference type="Gene3D" id="3.90.550.10">
    <property type="entry name" value="Spore Coat Polysaccharide Biosynthesis Protein SpsA, Chain A"/>
    <property type="match status" value="1"/>
</dbReference>
<evidence type="ECO:0000313" key="3">
    <source>
        <dbReference type="Proteomes" id="UP000249134"/>
    </source>
</evidence>
<accession>A0A2X4WP34</accession>
<dbReference type="KEGG" id="blen:NCTC4824_03245"/>
<dbReference type="EC" id="2.4.1.-" evidence="2"/>
<evidence type="ECO:0000313" key="2">
    <source>
        <dbReference type="EMBL" id="SQI61478.1"/>
    </source>
</evidence>